<accession>A0A0S7ETV1</accession>
<feature type="non-terminal residue" evidence="1">
    <location>
        <position position="1"/>
    </location>
</feature>
<sequence length="129" mass="14610">VPTPALDRAYTNMKAAFKAAPQQLSVMLIPVYKFLIFRGKPFEKQVTVGPAGAVSASQDCFECIDWDVFKEAVTANNHTNVEEYAKSVSAYNLKYCIWRTSQDQAHHHKGTRANRKPWVTKVVYKMLEA</sequence>
<dbReference type="EMBL" id="GBYX01475389">
    <property type="protein sequence ID" value="JAO06286.1"/>
    <property type="molecule type" value="Transcribed_RNA"/>
</dbReference>
<evidence type="ECO:0000313" key="1">
    <source>
        <dbReference type="EMBL" id="JAO06286.1"/>
    </source>
</evidence>
<proteinExistence type="predicted"/>
<gene>
    <name evidence="1" type="primary">PPUP7902</name>
</gene>
<protein>
    <submittedName>
        <fullName evidence="1">PPUP7902</fullName>
    </submittedName>
</protein>
<reference evidence="1" key="1">
    <citation type="submission" date="2014-12" db="EMBL/GenBank/DDBJ databases">
        <title>Parallel Evolution in Life History Adaptation Evident in the Tissue-Specific Poeciliopsis prolifica transcriptome.</title>
        <authorList>
            <person name="Jue N.K."/>
            <person name="Foley R.J."/>
            <person name="Obergfell C."/>
            <person name="Reznick D.N."/>
            <person name="O'Neill R.J."/>
            <person name="O'Neill M.J."/>
        </authorList>
    </citation>
    <scope>NUCLEOTIDE SEQUENCE</scope>
</reference>
<dbReference type="AlphaFoldDB" id="A0A0S7ETV1"/>
<organism evidence="1">
    <name type="scientific">Poeciliopsis prolifica</name>
    <name type="common">blackstripe livebearer</name>
    <dbReference type="NCBI Taxonomy" id="188132"/>
    <lineage>
        <taxon>Eukaryota</taxon>
        <taxon>Metazoa</taxon>
        <taxon>Chordata</taxon>
        <taxon>Craniata</taxon>
        <taxon>Vertebrata</taxon>
        <taxon>Euteleostomi</taxon>
        <taxon>Actinopterygii</taxon>
        <taxon>Neopterygii</taxon>
        <taxon>Teleostei</taxon>
        <taxon>Neoteleostei</taxon>
        <taxon>Acanthomorphata</taxon>
        <taxon>Ovalentaria</taxon>
        <taxon>Atherinomorphae</taxon>
        <taxon>Cyprinodontiformes</taxon>
        <taxon>Poeciliidae</taxon>
        <taxon>Poeciliinae</taxon>
        <taxon>Poeciliopsis</taxon>
    </lineage>
</organism>
<name>A0A0S7ETV1_9TELE</name>